<dbReference type="Pfam" id="PF07705">
    <property type="entry name" value="CARDB"/>
    <property type="match status" value="1"/>
</dbReference>
<accession>A0A1I1P9S4</accession>
<protein>
    <submittedName>
        <fullName evidence="2">CARDB protein</fullName>
    </submittedName>
</protein>
<dbReference type="InterPro" id="IPR013783">
    <property type="entry name" value="Ig-like_fold"/>
</dbReference>
<dbReference type="RefSeq" id="WP_177200019.1">
    <property type="nucleotide sequence ID" value="NZ_FOLE01000037.1"/>
</dbReference>
<keyword evidence="3" id="KW-1185">Reference proteome</keyword>
<gene>
    <name evidence="2" type="ORF">SAMN05421780_1371</name>
</gene>
<reference evidence="2 3" key="1">
    <citation type="submission" date="2016-10" db="EMBL/GenBank/DDBJ databases">
        <authorList>
            <person name="de Groot N.N."/>
        </authorList>
    </citation>
    <scope>NUCLEOTIDE SEQUENCE [LARGE SCALE GENOMIC DNA]</scope>
    <source>
        <strain evidence="2 3">DSM 6793</strain>
    </source>
</reference>
<evidence type="ECO:0000313" key="2">
    <source>
        <dbReference type="EMBL" id="SFD04398.1"/>
    </source>
</evidence>
<dbReference type="InterPro" id="IPR011635">
    <property type="entry name" value="CARDB"/>
</dbReference>
<organism evidence="2 3">
    <name type="scientific">Flexibacter flexilis DSM 6793</name>
    <dbReference type="NCBI Taxonomy" id="927664"/>
    <lineage>
        <taxon>Bacteria</taxon>
        <taxon>Pseudomonadati</taxon>
        <taxon>Bacteroidota</taxon>
        <taxon>Cytophagia</taxon>
        <taxon>Cytophagales</taxon>
        <taxon>Flexibacteraceae</taxon>
        <taxon>Flexibacter</taxon>
    </lineage>
</organism>
<feature type="domain" description="CARDB" evidence="1">
    <location>
        <begin position="298"/>
        <end position="376"/>
    </location>
</feature>
<feature type="non-terminal residue" evidence="2">
    <location>
        <position position="447"/>
    </location>
</feature>
<dbReference type="EMBL" id="FOLE01000037">
    <property type="protein sequence ID" value="SFD04398.1"/>
    <property type="molecule type" value="Genomic_DNA"/>
</dbReference>
<evidence type="ECO:0000313" key="3">
    <source>
        <dbReference type="Proteomes" id="UP000199514"/>
    </source>
</evidence>
<feature type="non-terminal residue" evidence="2">
    <location>
        <position position="1"/>
    </location>
</feature>
<dbReference type="NCBIfam" id="NF038128">
    <property type="entry name" value="choice_anch_J"/>
    <property type="match status" value="1"/>
</dbReference>
<dbReference type="AlphaFoldDB" id="A0A1I1P9S4"/>
<evidence type="ECO:0000259" key="1">
    <source>
        <dbReference type="Pfam" id="PF07705"/>
    </source>
</evidence>
<dbReference type="Proteomes" id="UP000199514">
    <property type="component" value="Unassembled WGS sequence"/>
</dbReference>
<sequence length="447" mass="46860">YYILVDDIQIEALVPNNVGITSILAPSGACGTLTNSTVIKVGIKNIGTSAQTSIPVHYSINNGVVVTETFTGNLASGAVTDYTFTTTADFTNIGTYNVVAWTSLAGDVVINNDSADIVYHTGFVPVDFTGFNGTNISTVFPGWSEANGYIYPGGTTSAWGNNSAIFENNTVAYVNLYSTGKNEWFVSPSFKAGSNDGLSFKVALRKFSANGELSAMGSDDTLAVKVSTDCGATWTNIYNITATNAPTSLELTEFAASLAAYAGQNIQVAVVATEGVTNDEEDYNVYLDDVKLILLAPNDLGVKRIISPSSNCGLGNQATISVKLRNFGTASQSNFPVKYSVNNLVVTETFTGTLSAGDSVTYDFSTPASVSSAQVYNITSWTNLDGDANGMNNGASITLTRYGSPLSVVTFANYAFDNVIGEGWSEAIGGTSVQGDSPWKTGGISGN</sequence>
<proteinExistence type="predicted"/>
<name>A0A1I1P9S4_9BACT</name>
<dbReference type="STRING" id="927664.SAMN05421780_1371"/>
<dbReference type="Gene3D" id="2.60.40.10">
    <property type="entry name" value="Immunoglobulins"/>
    <property type="match status" value="2"/>
</dbReference>